<sequence length="485" mass="57040">MWQHCALTIRYNVAFSIFYRFNCKIFSANLQHTKQFYSYTHFPVFALEYKPLNAIQLKDESMFPDRLRNLHEFKVPYIIGGSIPRIITYEYNGERILGGSVGHFFVTFAAKHNFKIYEPPNMKSTPSQQLVQAVRNNTAEISIGLAYPNIPLDGFSYPYEQVNWCVWSPVEADIPNYDFFWIVFEGMTFALALGVIMLISVVLSCALWQHGKKPDLLRFFIHEACLRGVLGQSFRELSRAPFVIRFIYLQICILGILLTTSYNAYFATYWTSAPKVAPLRNIDDILYSNKKIFVFAPEYIELIARAADLRKYIPMFYVEKDYKTFLSTRDNFNTKYLYMVPTTNWRIYNEQQKVFTTPLFRLRTDMCFYNNVPMCFPIHSNSIFSQILRDMILYTAQAGLTEYWRRSGFLELLKAGRMSLKDLSRRNEFRAMAVEDMKYIWMGYGIACAIMITVFLAELCYFRRKHAMAFFVEKIWRRICGKTKL</sequence>
<keyword evidence="3 8" id="KW-0812">Transmembrane</keyword>
<evidence type="ECO:0000256" key="2">
    <source>
        <dbReference type="ARBA" id="ARBA00022475"/>
    </source>
</evidence>
<dbReference type="PANTHER" id="PTHR42643:SF41">
    <property type="entry name" value="IONOTROPIC RECEPTOR 20A-RELATED"/>
    <property type="match status" value="1"/>
</dbReference>
<keyword evidence="2" id="KW-1003">Cell membrane</keyword>
<organism evidence="9 10">
    <name type="scientific">Bactrocera dorsalis</name>
    <name type="common">Oriental fruit fly</name>
    <name type="synonym">Dacus dorsalis</name>
    <dbReference type="NCBI Taxonomy" id="27457"/>
    <lineage>
        <taxon>Eukaryota</taxon>
        <taxon>Metazoa</taxon>
        <taxon>Ecdysozoa</taxon>
        <taxon>Arthropoda</taxon>
        <taxon>Hexapoda</taxon>
        <taxon>Insecta</taxon>
        <taxon>Pterygota</taxon>
        <taxon>Neoptera</taxon>
        <taxon>Endopterygota</taxon>
        <taxon>Diptera</taxon>
        <taxon>Brachycera</taxon>
        <taxon>Muscomorpha</taxon>
        <taxon>Tephritoidea</taxon>
        <taxon>Tephritidae</taxon>
        <taxon>Bactrocera</taxon>
        <taxon>Bactrocera</taxon>
    </lineage>
</organism>
<dbReference type="RefSeq" id="XP_049303528.1">
    <property type="nucleotide sequence ID" value="XM_049447571.1"/>
</dbReference>
<evidence type="ECO:0000256" key="1">
    <source>
        <dbReference type="ARBA" id="ARBA00004651"/>
    </source>
</evidence>
<keyword evidence="6" id="KW-0675">Receptor</keyword>
<evidence type="ECO:0000256" key="5">
    <source>
        <dbReference type="ARBA" id="ARBA00023136"/>
    </source>
</evidence>
<evidence type="ECO:0000256" key="4">
    <source>
        <dbReference type="ARBA" id="ARBA00022989"/>
    </source>
</evidence>
<accession>A0ABM3J2T4</accession>
<evidence type="ECO:0000256" key="3">
    <source>
        <dbReference type="ARBA" id="ARBA00022692"/>
    </source>
</evidence>
<evidence type="ECO:0000256" key="6">
    <source>
        <dbReference type="ARBA" id="ARBA00023170"/>
    </source>
</evidence>
<evidence type="ECO:0000256" key="7">
    <source>
        <dbReference type="ARBA" id="ARBA00023180"/>
    </source>
</evidence>
<dbReference type="Proteomes" id="UP001652620">
    <property type="component" value="Chromosome 2"/>
</dbReference>
<dbReference type="PANTHER" id="PTHR42643">
    <property type="entry name" value="IONOTROPIC RECEPTOR 20A-RELATED"/>
    <property type="match status" value="1"/>
</dbReference>
<feature type="transmembrane region" description="Helical" evidence="8">
    <location>
        <begin position="179"/>
        <end position="208"/>
    </location>
</feature>
<keyword evidence="9" id="KW-1185">Reference proteome</keyword>
<evidence type="ECO:0000313" key="10">
    <source>
        <dbReference type="RefSeq" id="XP_049303528.1"/>
    </source>
</evidence>
<name>A0ABM3J2T4_BACDO</name>
<keyword evidence="7" id="KW-0325">Glycoprotein</keyword>
<keyword evidence="5 8" id="KW-0472">Membrane</keyword>
<evidence type="ECO:0000256" key="8">
    <source>
        <dbReference type="SAM" id="Phobius"/>
    </source>
</evidence>
<proteinExistence type="predicted"/>
<comment type="subcellular location">
    <subcellularLocation>
        <location evidence="1">Cell membrane</location>
        <topology evidence="1">Multi-pass membrane protein</topology>
    </subcellularLocation>
</comment>
<reference evidence="10" key="2">
    <citation type="submission" date="2025-08" db="UniProtKB">
        <authorList>
            <consortium name="RefSeq"/>
        </authorList>
    </citation>
    <scope>IDENTIFICATION</scope>
    <source>
        <tissue evidence="10">Adult</tissue>
    </source>
</reference>
<protein>
    <submittedName>
        <fullName evidence="10">Uncharacterized protein LOC105231675</fullName>
    </submittedName>
</protein>
<gene>
    <name evidence="10" type="primary">LOC105231675</name>
</gene>
<dbReference type="InterPro" id="IPR052192">
    <property type="entry name" value="Insect_Ionotropic_Sensory_Rcpt"/>
</dbReference>
<reference evidence="9" key="1">
    <citation type="submission" date="2025-05" db="UniProtKB">
        <authorList>
            <consortium name="RefSeq"/>
        </authorList>
    </citation>
    <scope>NUCLEOTIDE SEQUENCE [LARGE SCALE GENOMIC DNA]</scope>
</reference>
<feature type="transmembrane region" description="Helical" evidence="8">
    <location>
        <begin position="439"/>
        <end position="462"/>
    </location>
</feature>
<evidence type="ECO:0000313" key="9">
    <source>
        <dbReference type="Proteomes" id="UP001652620"/>
    </source>
</evidence>
<keyword evidence="4 8" id="KW-1133">Transmembrane helix</keyword>
<dbReference type="GeneID" id="105231675"/>
<feature type="transmembrane region" description="Helical" evidence="8">
    <location>
        <begin position="242"/>
        <end position="265"/>
    </location>
</feature>